<evidence type="ECO:0000256" key="2">
    <source>
        <dbReference type="HAMAP-Rule" id="MF_00489"/>
    </source>
</evidence>
<evidence type="ECO:0000313" key="3">
    <source>
        <dbReference type="EMBL" id="UUX33898.1"/>
    </source>
</evidence>
<dbReference type="RefSeq" id="WP_313793401.1">
    <property type="nucleotide sequence ID" value="NZ_CP102453.1"/>
</dbReference>
<organism evidence="3 4">
    <name type="scientific">Fundicoccus culcitae</name>
    <dbReference type="NCBI Taxonomy" id="2969821"/>
    <lineage>
        <taxon>Bacteria</taxon>
        <taxon>Bacillati</taxon>
        <taxon>Bacillota</taxon>
        <taxon>Bacilli</taxon>
        <taxon>Lactobacillales</taxon>
        <taxon>Aerococcaceae</taxon>
        <taxon>Fundicoccus</taxon>
    </lineage>
</organism>
<dbReference type="PANTHER" id="PTHR35146">
    <property type="entry name" value="UPF0178 PROTEIN YAII"/>
    <property type="match status" value="1"/>
</dbReference>
<dbReference type="Proteomes" id="UP001315967">
    <property type="component" value="Chromosome"/>
</dbReference>
<reference evidence="3 4" key="1">
    <citation type="submission" date="2022-08" db="EMBL/GenBank/DDBJ databases">
        <title>Aerococcaceae sp. nov isolated from spoiled eye mask.</title>
        <authorList>
            <person name="Zhou G."/>
            <person name="Xie X.-B."/>
            <person name="Shi Q.-S."/>
            <person name="Wang Y.-S."/>
            <person name="Wen X."/>
            <person name="Peng H."/>
            <person name="Yang X.-J."/>
            <person name="Tao H.-B."/>
            <person name="Huang X.-M."/>
        </authorList>
    </citation>
    <scope>NUCLEOTIDE SEQUENCE [LARGE SCALE GENOMIC DNA]</scope>
    <source>
        <strain evidence="4">DM20194951</strain>
    </source>
</reference>
<protein>
    <recommendedName>
        <fullName evidence="2">UPF0178 protein NRE15_13595</fullName>
    </recommendedName>
</protein>
<name>A0ABY5P673_9LACT</name>
<dbReference type="HAMAP" id="MF_00489">
    <property type="entry name" value="UPF0178"/>
    <property type="match status" value="1"/>
</dbReference>
<evidence type="ECO:0000256" key="1">
    <source>
        <dbReference type="ARBA" id="ARBA00008522"/>
    </source>
</evidence>
<dbReference type="EMBL" id="CP102453">
    <property type="protein sequence ID" value="UUX33898.1"/>
    <property type="molecule type" value="Genomic_DNA"/>
</dbReference>
<dbReference type="InterPro" id="IPR003791">
    <property type="entry name" value="UPF0178"/>
</dbReference>
<accession>A0ABY5P673</accession>
<gene>
    <name evidence="3" type="ORF">NRE15_13595</name>
</gene>
<proteinExistence type="inferred from homology"/>
<dbReference type="PANTHER" id="PTHR35146:SF1">
    <property type="entry name" value="UPF0178 PROTEIN YAII"/>
    <property type="match status" value="1"/>
</dbReference>
<sequence>MKIYIDADGSPVKDEVIKLAKRYHLEVIMVTAFEHYTNKIYPDFVTFIYVDKGKDAVDFKIISLIEPNDILVTQDYGLASLLINKANVINQSGMVYTQDNIDQLLWQRHIGQQMRKQGLRTKSISKYSDENRQSFSQSLQRLIEDHLPSD</sequence>
<comment type="similarity">
    <text evidence="1 2">Belongs to the UPF0178 family.</text>
</comment>
<keyword evidence="4" id="KW-1185">Reference proteome</keyword>
<dbReference type="Pfam" id="PF02639">
    <property type="entry name" value="DUF188"/>
    <property type="match status" value="1"/>
</dbReference>
<dbReference type="NCBIfam" id="NF001095">
    <property type="entry name" value="PRK00124.1"/>
    <property type="match status" value="1"/>
</dbReference>
<evidence type="ECO:0000313" key="4">
    <source>
        <dbReference type="Proteomes" id="UP001315967"/>
    </source>
</evidence>